<feature type="region of interest" description="Disordered" evidence="1">
    <location>
        <begin position="1"/>
        <end position="69"/>
    </location>
</feature>
<dbReference type="InterPro" id="IPR008907">
    <property type="entry name" value="TPP/p25"/>
</dbReference>
<evidence type="ECO:0000313" key="3">
    <source>
        <dbReference type="Proteomes" id="UP000193719"/>
    </source>
</evidence>
<dbReference type="AlphaFoldDB" id="A0A1Y1VLJ0"/>
<keyword evidence="3" id="KW-1185">Reference proteome</keyword>
<comment type="caution">
    <text evidence="2">The sequence shown here is derived from an EMBL/GenBank/DDBJ whole genome shotgun (WGS) entry which is preliminary data.</text>
</comment>
<sequence>MPPKQSVTERLTDPSKYTGSHRERFDANGKGRGLAGREDLCINDGNTSSKSRNHTIDNSVEPRPKSKPVVHKVDNYGVTAKKVTFFEYANKNHSGEMIVLTKQKYPTMKQVNDFTTSMIPTGKSKIILDKNMKQVTELDNFVAGEKYLVLTSYDKQHLVNEKIPINFKGSK</sequence>
<accession>A0A1Y1VLJ0</accession>
<dbReference type="Pfam" id="PF05517">
    <property type="entry name" value="p25-alpha"/>
    <property type="match status" value="1"/>
</dbReference>
<dbReference type="GO" id="GO:0046785">
    <property type="term" value="P:microtubule polymerization"/>
    <property type="evidence" value="ECO:0007669"/>
    <property type="project" value="InterPro"/>
</dbReference>
<proteinExistence type="predicted"/>
<dbReference type="GO" id="GO:0032273">
    <property type="term" value="P:positive regulation of protein polymerization"/>
    <property type="evidence" value="ECO:0007669"/>
    <property type="project" value="TreeGrafter"/>
</dbReference>
<evidence type="ECO:0008006" key="4">
    <source>
        <dbReference type="Google" id="ProtNLM"/>
    </source>
</evidence>
<dbReference type="GO" id="GO:0015631">
    <property type="term" value="F:tubulin binding"/>
    <property type="evidence" value="ECO:0007669"/>
    <property type="project" value="InterPro"/>
</dbReference>
<gene>
    <name evidence="2" type="ORF">BCR36DRAFT_401870</name>
</gene>
<dbReference type="Proteomes" id="UP000193719">
    <property type="component" value="Unassembled WGS sequence"/>
</dbReference>
<feature type="compositionally biased region" description="Basic and acidic residues" evidence="1">
    <location>
        <begin position="20"/>
        <end position="40"/>
    </location>
</feature>
<dbReference type="GO" id="GO:0035556">
    <property type="term" value="P:intracellular signal transduction"/>
    <property type="evidence" value="ECO:0007669"/>
    <property type="project" value="InterPro"/>
</dbReference>
<dbReference type="PANTHER" id="PTHR12932:SF9">
    <property type="entry name" value="TUBULIN POLYMERIZATION-PROMOTING PROTEIN HOMOLOG"/>
    <property type="match status" value="1"/>
</dbReference>
<dbReference type="Gene3D" id="3.10.20.230">
    <property type="entry name" value="Doublecortin domain"/>
    <property type="match status" value="1"/>
</dbReference>
<dbReference type="SUPFAM" id="SSF89837">
    <property type="entry name" value="Doublecortin (DC)"/>
    <property type="match status" value="1"/>
</dbReference>
<reference evidence="2 3" key="1">
    <citation type="submission" date="2016-08" db="EMBL/GenBank/DDBJ databases">
        <title>Genomes of anaerobic fungi encode conserved fungal cellulosomes for biomass hydrolysis.</title>
        <authorList>
            <consortium name="DOE Joint Genome Institute"/>
            <person name="Haitjema C.H."/>
            <person name="Gilmore S.P."/>
            <person name="Henske J.K."/>
            <person name="Solomon K.V."/>
            <person name="De Groot R."/>
            <person name="Kuo A."/>
            <person name="Mondo S.J."/>
            <person name="Salamov A.A."/>
            <person name="Labutti K."/>
            <person name="Zhao Z."/>
            <person name="Chiniquy J."/>
            <person name="Barry K."/>
            <person name="Brewer H.M."/>
            <person name="Purvine S.O."/>
            <person name="Wright A.T."/>
            <person name="Boxma B."/>
            <person name="Van Alen T."/>
            <person name="Hackstein J.H."/>
            <person name="Baker S.E."/>
            <person name="Grigoriev I.V."/>
            <person name="O'Malley M.A."/>
        </authorList>
    </citation>
    <scope>NUCLEOTIDE SEQUENCE [LARGE SCALE GENOMIC DNA]</scope>
    <source>
        <strain evidence="3">finn</strain>
    </source>
</reference>
<name>A0A1Y1VLJ0_9FUNG</name>
<dbReference type="GO" id="GO:0001578">
    <property type="term" value="P:microtubule bundle formation"/>
    <property type="evidence" value="ECO:0007669"/>
    <property type="project" value="TreeGrafter"/>
</dbReference>
<evidence type="ECO:0000256" key="1">
    <source>
        <dbReference type="SAM" id="MobiDB-lite"/>
    </source>
</evidence>
<reference evidence="2 3" key="2">
    <citation type="submission" date="2016-08" db="EMBL/GenBank/DDBJ databases">
        <title>Pervasive Adenine N6-methylation of Active Genes in Fungi.</title>
        <authorList>
            <consortium name="DOE Joint Genome Institute"/>
            <person name="Mondo S.J."/>
            <person name="Dannebaum R.O."/>
            <person name="Kuo R.C."/>
            <person name="Labutti K."/>
            <person name="Haridas S."/>
            <person name="Kuo A."/>
            <person name="Salamov A."/>
            <person name="Ahrendt S.R."/>
            <person name="Lipzen A."/>
            <person name="Sullivan W."/>
            <person name="Andreopoulos W.B."/>
            <person name="Clum A."/>
            <person name="Lindquist E."/>
            <person name="Daum C."/>
            <person name="Ramamoorthy G.K."/>
            <person name="Gryganskyi A."/>
            <person name="Culley D."/>
            <person name="Magnuson J.K."/>
            <person name="James T.Y."/>
            <person name="O'Malley M.A."/>
            <person name="Stajich J.E."/>
            <person name="Spatafora J.W."/>
            <person name="Visel A."/>
            <person name="Grigoriev I.V."/>
        </authorList>
    </citation>
    <scope>NUCLEOTIDE SEQUENCE [LARGE SCALE GENOMIC DNA]</scope>
    <source>
        <strain evidence="3">finn</strain>
    </source>
</reference>
<dbReference type="OrthoDB" id="548799at2759"/>
<dbReference type="EMBL" id="MCFH01000003">
    <property type="protein sequence ID" value="ORX59328.1"/>
    <property type="molecule type" value="Genomic_DNA"/>
</dbReference>
<evidence type="ECO:0000313" key="2">
    <source>
        <dbReference type="EMBL" id="ORX59328.1"/>
    </source>
</evidence>
<organism evidence="2 3">
    <name type="scientific">Piromyces finnis</name>
    <dbReference type="NCBI Taxonomy" id="1754191"/>
    <lineage>
        <taxon>Eukaryota</taxon>
        <taxon>Fungi</taxon>
        <taxon>Fungi incertae sedis</taxon>
        <taxon>Chytridiomycota</taxon>
        <taxon>Chytridiomycota incertae sedis</taxon>
        <taxon>Neocallimastigomycetes</taxon>
        <taxon>Neocallimastigales</taxon>
        <taxon>Neocallimastigaceae</taxon>
        <taxon>Piromyces</taxon>
    </lineage>
</organism>
<dbReference type="GO" id="GO:0005874">
    <property type="term" value="C:microtubule"/>
    <property type="evidence" value="ECO:0007669"/>
    <property type="project" value="TreeGrafter"/>
</dbReference>
<dbReference type="InterPro" id="IPR036572">
    <property type="entry name" value="Doublecortin_dom_sf"/>
</dbReference>
<dbReference type="PANTHER" id="PTHR12932">
    <property type="entry name" value="P25 ALPHA-RELATED"/>
    <property type="match status" value="1"/>
</dbReference>
<protein>
    <recommendedName>
        <fullName evidence="4">Doublecortin domain-containing protein</fullName>
    </recommendedName>
</protein>